<gene>
    <name evidence="1" type="ORF">M422DRAFT_250305</name>
</gene>
<dbReference type="Proteomes" id="UP000054279">
    <property type="component" value="Unassembled WGS sequence"/>
</dbReference>
<dbReference type="EMBL" id="KN837108">
    <property type="protein sequence ID" value="KIJ46258.1"/>
    <property type="molecule type" value="Genomic_DNA"/>
</dbReference>
<organism evidence="1 2">
    <name type="scientific">Sphaerobolus stellatus (strain SS14)</name>
    <dbReference type="NCBI Taxonomy" id="990650"/>
    <lineage>
        <taxon>Eukaryota</taxon>
        <taxon>Fungi</taxon>
        <taxon>Dikarya</taxon>
        <taxon>Basidiomycota</taxon>
        <taxon>Agaricomycotina</taxon>
        <taxon>Agaricomycetes</taxon>
        <taxon>Phallomycetidae</taxon>
        <taxon>Geastrales</taxon>
        <taxon>Sphaerobolaceae</taxon>
        <taxon>Sphaerobolus</taxon>
    </lineage>
</organism>
<evidence type="ECO:0000313" key="1">
    <source>
        <dbReference type="EMBL" id="KIJ46258.1"/>
    </source>
</evidence>
<keyword evidence="2" id="KW-1185">Reference proteome</keyword>
<name>A0A0C9UTU2_SPHS4</name>
<dbReference type="AlphaFoldDB" id="A0A0C9UTU2"/>
<protein>
    <submittedName>
        <fullName evidence="1">Uncharacterized protein</fullName>
    </submittedName>
</protein>
<sequence length="191" mass="21814">MYETWSPFQGDPLTREILPNLRKLSTTHLIEDVVSISIVDQLTHVCAAFGYTSMTHLEEMKNLKQCIANVDVMLCDILKFVPLSVEKLIIEELNNDRDDSPDDDWINSLRLLHKHKQLTHIGGLDAISKADDLSTSPSVIQELRRMPQVIRVSPLLDAHLIDAKSAEVFFKDGEITERMCKWFTIDELTPE</sequence>
<reference evidence="1 2" key="1">
    <citation type="submission" date="2014-06" db="EMBL/GenBank/DDBJ databases">
        <title>Evolutionary Origins and Diversification of the Mycorrhizal Mutualists.</title>
        <authorList>
            <consortium name="DOE Joint Genome Institute"/>
            <consortium name="Mycorrhizal Genomics Consortium"/>
            <person name="Kohler A."/>
            <person name="Kuo A."/>
            <person name="Nagy L.G."/>
            <person name="Floudas D."/>
            <person name="Copeland A."/>
            <person name="Barry K.W."/>
            <person name="Cichocki N."/>
            <person name="Veneault-Fourrey C."/>
            <person name="LaButti K."/>
            <person name="Lindquist E.A."/>
            <person name="Lipzen A."/>
            <person name="Lundell T."/>
            <person name="Morin E."/>
            <person name="Murat C."/>
            <person name="Riley R."/>
            <person name="Ohm R."/>
            <person name="Sun H."/>
            <person name="Tunlid A."/>
            <person name="Henrissat B."/>
            <person name="Grigoriev I.V."/>
            <person name="Hibbett D.S."/>
            <person name="Martin F."/>
        </authorList>
    </citation>
    <scope>NUCLEOTIDE SEQUENCE [LARGE SCALE GENOMIC DNA]</scope>
    <source>
        <strain evidence="1 2">SS14</strain>
    </source>
</reference>
<proteinExistence type="predicted"/>
<accession>A0A0C9UTU2</accession>
<evidence type="ECO:0000313" key="2">
    <source>
        <dbReference type="Proteomes" id="UP000054279"/>
    </source>
</evidence>
<dbReference type="HOGENOM" id="CLU_1422251_0_0_1"/>